<evidence type="ECO:0000313" key="3">
    <source>
        <dbReference type="Proteomes" id="UP000887023"/>
    </source>
</evidence>
<gene>
    <name evidence="2" type="ORF">KV203_07535</name>
</gene>
<dbReference type="Proteomes" id="UP000887023">
    <property type="component" value="Chromosome"/>
</dbReference>
<accession>A0ABX8SH24</accession>
<keyword evidence="1" id="KW-0479">Metal-binding</keyword>
<dbReference type="EMBL" id="CP079105">
    <property type="protein sequence ID" value="QXQ15750.1"/>
    <property type="molecule type" value="Genomic_DNA"/>
</dbReference>
<reference evidence="2" key="1">
    <citation type="submission" date="2021-07" db="EMBL/GenBank/DDBJ databases">
        <title>Candidatus Kaistella beijingensis sp. nov. isolated from a municipal wastewater treatment plant is involved in sludge foaming.</title>
        <authorList>
            <person name="Song Y."/>
            <person name="Liu S.-J."/>
        </authorList>
    </citation>
    <scope>NUCLEOTIDE SEQUENCE</scope>
    <source>
        <strain evidence="2">DSM 43998</strain>
    </source>
</reference>
<name>A0ABX8SH24_9ACTN</name>
<evidence type="ECO:0000313" key="2">
    <source>
        <dbReference type="EMBL" id="QXQ15750.1"/>
    </source>
</evidence>
<proteinExistence type="predicted"/>
<dbReference type="CDD" id="cd00685">
    <property type="entry name" value="Trans_IPPS_HT"/>
    <property type="match status" value="1"/>
</dbReference>
<protein>
    <submittedName>
        <fullName evidence="2">Polyprenyl synthetase family protein</fullName>
    </submittedName>
</protein>
<dbReference type="PANTHER" id="PTHR12001">
    <property type="entry name" value="GERANYLGERANYL PYROPHOSPHATE SYNTHASE"/>
    <property type="match status" value="1"/>
</dbReference>
<organism evidence="2 3">
    <name type="scientific">Skermania pinensis</name>
    <dbReference type="NCBI Taxonomy" id="39122"/>
    <lineage>
        <taxon>Bacteria</taxon>
        <taxon>Bacillati</taxon>
        <taxon>Actinomycetota</taxon>
        <taxon>Actinomycetes</taxon>
        <taxon>Mycobacteriales</taxon>
        <taxon>Gordoniaceae</taxon>
        <taxon>Skermania</taxon>
    </lineage>
</organism>
<dbReference type="SFLD" id="SFLDS00005">
    <property type="entry name" value="Isoprenoid_Synthase_Type_I"/>
    <property type="match status" value="1"/>
</dbReference>
<evidence type="ECO:0000256" key="1">
    <source>
        <dbReference type="ARBA" id="ARBA00022723"/>
    </source>
</evidence>
<dbReference type="Pfam" id="PF00348">
    <property type="entry name" value="polyprenyl_synt"/>
    <property type="match status" value="1"/>
</dbReference>
<dbReference type="InterPro" id="IPR033749">
    <property type="entry name" value="Polyprenyl_synt_CS"/>
</dbReference>
<sequence length="322" mass="34066">MVDPALRSALDELPASVRGVAAYHFGWCDEQLRPTGQRSGKAVRPLLTLLSAAALGGPAAAALPAATAVELVHNFSLLHDDVMDGDERRRHRPTAWRVFGTGPALLAGNALLTQAAVVLGDGASAVDQQRMLADTVLQLLDGQAADLDFEHRLSVSPDEYLTMAEKKTGALLGCSCGLGAVGVGADPITVGRLVRFGRLLGLIFQIVDDLLGIWGDPAVTGKPVHSDLRRRKKSLPVVLALGSRFTGADELADLYHGDRPLSDAELARAAYLIDESGAREWSRLRADVLRGQAEAQLTSAAVSGPGAAGLRTLADHLTRRTR</sequence>
<dbReference type="PROSITE" id="PS00723">
    <property type="entry name" value="POLYPRENYL_SYNTHASE_1"/>
    <property type="match status" value="1"/>
</dbReference>
<dbReference type="PANTHER" id="PTHR12001:SF86">
    <property type="entry name" value="GERANYLGERANYL DIPHOSPHATE SYNTHASE"/>
    <property type="match status" value="1"/>
</dbReference>
<dbReference type="InterPro" id="IPR000092">
    <property type="entry name" value="Polyprenyl_synt"/>
</dbReference>
<keyword evidence="3" id="KW-1185">Reference proteome</keyword>
<dbReference type="SFLD" id="SFLDG01017">
    <property type="entry name" value="Polyprenyl_Transferase_Like"/>
    <property type="match status" value="1"/>
</dbReference>
<dbReference type="PROSITE" id="PS00444">
    <property type="entry name" value="POLYPRENYL_SYNTHASE_2"/>
    <property type="match status" value="1"/>
</dbReference>